<accession>A0A8D0FRA9</accession>
<dbReference type="AlphaFoldDB" id="A0A8D0FRA9"/>
<organism evidence="3 4">
    <name type="scientific">Strix occidentalis caurina</name>
    <name type="common">northern spotted owl</name>
    <dbReference type="NCBI Taxonomy" id="311401"/>
    <lineage>
        <taxon>Eukaryota</taxon>
        <taxon>Metazoa</taxon>
        <taxon>Chordata</taxon>
        <taxon>Craniata</taxon>
        <taxon>Vertebrata</taxon>
        <taxon>Euteleostomi</taxon>
        <taxon>Archelosauria</taxon>
        <taxon>Archosauria</taxon>
        <taxon>Dinosauria</taxon>
        <taxon>Saurischia</taxon>
        <taxon>Theropoda</taxon>
        <taxon>Coelurosauria</taxon>
        <taxon>Aves</taxon>
        <taxon>Neognathae</taxon>
        <taxon>Neoaves</taxon>
        <taxon>Telluraves</taxon>
        <taxon>Strigiformes</taxon>
        <taxon>Strigidae</taxon>
        <taxon>Strix</taxon>
    </lineage>
</organism>
<feature type="region of interest" description="Disordered" evidence="1">
    <location>
        <begin position="162"/>
        <end position="204"/>
    </location>
</feature>
<sequence length="225" mass="23391">LASGNGDHLGAAPSQALIPWPTPYSLADLIKLMMLQNSQMHQVVMNSLAVSALTSFGFGPSPGPQNQREPKDQKDLSRAAQESGMTVSCFGTGALCHPVWGCMHISVASGVTGLPAQAGTQGAMPGWHLLLSLLLSSSAVPPPPPPSATGTVGANIPPASGKDMFSPCPSKGDILPSSMHQLDSPHSKAEPSPPPPPIGSWDDPCTSCMSPFPSTEYYDVVEERL</sequence>
<protein>
    <recommendedName>
        <fullName evidence="2">DUF4587 domain-containing protein</fullName>
    </recommendedName>
</protein>
<dbReference type="PANTHER" id="PTHR28604:SF1">
    <property type="entry name" value="PROLINE-RICH PROTEIN 29"/>
    <property type="match status" value="1"/>
</dbReference>
<dbReference type="Pfam" id="PF15248">
    <property type="entry name" value="DUF4587"/>
    <property type="match status" value="1"/>
</dbReference>
<dbReference type="Ensembl" id="ENSSOCT00000018347.1">
    <property type="protein sequence ID" value="ENSSOCP00000017883.1"/>
    <property type="gene ID" value="ENSSOCG00000013454.1"/>
</dbReference>
<proteinExistence type="predicted"/>
<evidence type="ECO:0000313" key="4">
    <source>
        <dbReference type="Proteomes" id="UP000694551"/>
    </source>
</evidence>
<evidence type="ECO:0000256" key="1">
    <source>
        <dbReference type="SAM" id="MobiDB-lite"/>
    </source>
</evidence>
<dbReference type="PANTHER" id="PTHR28604">
    <property type="match status" value="1"/>
</dbReference>
<dbReference type="Proteomes" id="UP000694551">
    <property type="component" value="Unplaced"/>
</dbReference>
<evidence type="ECO:0000313" key="3">
    <source>
        <dbReference type="Ensembl" id="ENSSOCP00000017883.1"/>
    </source>
</evidence>
<dbReference type="InterPro" id="IPR038915">
    <property type="entry name" value="PRR29-like"/>
</dbReference>
<feature type="domain" description="DUF4587" evidence="2">
    <location>
        <begin position="28"/>
        <end position="81"/>
    </location>
</feature>
<feature type="region of interest" description="Disordered" evidence="1">
    <location>
        <begin position="59"/>
        <end position="80"/>
    </location>
</feature>
<feature type="compositionally biased region" description="Basic and acidic residues" evidence="1">
    <location>
        <begin position="68"/>
        <end position="77"/>
    </location>
</feature>
<name>A0A8D0FRA9_STROC</name>
<reference evidence="3" key="2">
    <citation type="submission" date="2025-09" db="UniProtKB">
        <authorList>
            <consortium name="Ensembl"/>
        </authorList>
    </citation>
    <scope>IDENTIFICATION</scope>
</reference>
<reference evidence="3" key="1">
    <citation type="submission" date="2025-08" db="UniProtKB">
        <authorList>
            <consortium name="Ensembl"/>
        </authorList>
    </citation>
    <scope>IDENTIFICATION</scope>
</reference>
<dbReference type="InterPro" id="IPR027904">
    <property type="entry name" value="DUF4587"/>
</dbReference>
<evidence type="ECO:0000259" key="2">
    <source>
        <dbReference type="Pfam" id="PF15248"/>
    </source>
</evidence>
<keyword evidence="4" id="KW-1185">Reference proteome</keyword>